<dbReference type="AlphaFoldDB" id="A0A8D8FZN2"/>
<protein>
    <submittedName>
        <fullName evidence="1">(northern house mosquito) hypothetical protein</fullName>
    </submittedName>
</protein>
<evidence type="ECO:0000313" key="1">
    <source>
        <dbReference type="EMBL" id="CAG6489461.1"/>
    </source>
</evidence>
<sequence>MPEKSPLMDRCLSPGFIIPPVVLAPAPPFGLPPFSPVPVVFDEVSVDTWPNRLRRLSIVAVIFFYYSLVKNIQLNNRKTVFLNQLVMHLMTLLRVQLVPRFKIKHKLNLLLPQLNYS</sequence>
<reference evidence="1" key="1">
    <citation type="submission" date="2021-05" db="EMBL/GenBank/DDBJ databases">
        <authorList>
            <person name="Alioto T."/>
            <person name="Alioto T."/>
            <person name="Gomez Garrido J."/>
        </authorList>
    </citation>
    <scope>NUCLEOTIDE SEQUENCE</scope>
</reference>
<proteinExistence type="predicted"/>
<dbReference type="EMBL" id="HBUE01112660">
    <property type="protein sequence ID" value="CAG6489461.1"/>
    <property type="molecule type" value="Transcribed_RNA"/>
</dbReference>
<organism evidence="1">
    <name type="scientific">Culex pipiens</name>
    <name type="common">House mosquito</name>
    <dbReference type="NCBI Taxonomy" id="7175"/>
    <lineage>
        <taxon>Eukaryota</taxon>
        <taxon>Metazoa</taxon>
        <taxon>Ecdysozoa</taxon>
        <taxon>Arthropoda</taxon>
        <taxon>Hexapoda</taxon>
        <taxon>Insecta</taxon>
        <taxon>Pterygota</taxon>
        <taxon>Neoptera</taxon>
        <taxon>Endopterygota</taxon>
        <taxon>Diptera</taxon>
        <taxon>Nematocera</taxon>
        <taxon>Culicoidea</taxon>
        <taxon>Culicidae</taxon>
        <taxon>Culicinae</taxon>
        <taxon>Culicini</taxon>
        <taxon>Culex</taxon>
        <taxon>Culex</taxon>
    </lineage>
</organism>
<accession>A0A8D8FZN2</accession>
<name>A0A8D8FZN2_CULPI</name>